<feature type="compositionally biased region" description="Pro residues" evidence="1">
    <location>
        <begin position="365"/>
        <end position="379"/>
    </location>
</feature>
<feature type="compositionally biased region" description="Polar residues" evidence="1">
    <location>
        <begin position="31"/>
        <end position="46"/>
    </location>
</feature>
<feature type="compositionally biased region" description="Acidic residues" evidence="1">
    <location>
        <begin position="1103"/>
        <end position="1114"/>
    </location>
</feature>
<sequence>MPRKRTVQTENSGILSGVFSLLSREFDSFVASATGSSSNGPSTSRVSLEDESEEYDSDSQEADQDILHEGWDEPSAPRPRVRDSRKARHASPSPNHRQRATSRKPAVQSPPEEAIQLDEEWPLTADNTDIRSEGSRHSPSPPPLPRTLKRRPSFTMPGSLFIRSPSLEPDVRARQRDRQQRVRFSSRNPSPPSVASNTRSSASPPRKDTSTNSPRRRSHMAPSAESVIDKFHGEDAGPSILLPNPKKSPHTLGKVQYIDTIQPASDSSPSYTRKDKGKARALDSSPMDDSETSGFLRVEGKERELVAAREELDRNQRLHEANRDGSGDQAETDRDADKARIRELEREIQRLKEELLRRPTSYSGGPPPPPPPPPPPFPFPKKNLISISSDADPHNLFASARASLKQAPTPVENPIVPVRKVGVSSMGIPPEKMAAFLNEMKTVRLRKTSERTGASGSNASFSGSMPTTNNSFTLPPRRQSFSSLHRPQIHDNSIASTSSTSRSARPATASTSSNVLTGEKRKRTISEYQDDTSGPSKRHSGISSAESSFASGSASSRTLPAGVSIPSFISRPILSVKQFQTNTTASVSNTASRKSVHSKQRQTPSITSAPTPSLCSDNEIEREEETSLDDRPPSTPPVDEGLSLGGGGPSRAFFRFRGNGIPVVGNEANRSRGVKDAHAHSHTADVHEHEGDDEDEDEDVEMGEDILPSSLQRAPAPAPIRTAPVRTPTPQESRSDSARRGAGTQKQQQQQQPKSKSKSNVFAKRPPSTPFPNKSPRRPRPPTHSNSNSNHRTTRQVPIPSRRHDDDDNISDGENRRGVEREEADEDPLSLSFSSPENMYPPYPPVPTPDPPTRLASSSDREASSRRTLGKIAKAGKTRTETRRPGSSRAKKAPEPVQEFEHEHEHEHDFEAPSSPSIRPHRARSNSRSSVNTAASVSRQPPPPPPQPPQPQPQSQSQRSISRFRSDSRSGRRLTLDEELRNAVIPFSRDLDLDREEMGGDGAHEDHDRHSGEEFESGVFSSVGTRSKRRGFLAHGGAGGAPVFMGVGYVDGAEEEEHERDEQDGHRSGGGDHTHDEHEHEEAENPFDFEPAEPEYAEKDAFEGEGGEDDDDEYIPPPIRAPAKIKMKPKAFVSKIPRRR</sequence>
<proteinExistence type="predicted"/>
<feature type="compositionally biased region" description="Polar residues" evidence="1">
    <location>
        <begin position="601"/>
        <end position="616"/>
    </location>
</feature>
<feature type="compositionally biased region" description="Low complexity" evidence="1">
    <location>
        <begin position="745"/>
        <end position="754"/>
    </location>
</feature>
<feature type="compositionally biased region" description="Low complexity" evidence="1">
    <location>
        <begin position="493"/>
        <end position="513"/>
    </location>
</feature>
<dbReference type="OrthoDB" id="3256736at2759"/>
<dbReference type="Proteomes" id="UP000283269">
    <property type="component" value="Unassembled WGS sequence"/>
</dbReference>
<reference evidence="2 3" key="1">
    <citation type="journal article" date="2018" name="Evol. Lett.">
        <title>Horizontal gene cluster transfer increased hallucinogenic mushroom diversity.</title>
        <authorList>
            <person name="Reynolds H.T."/>
            <person name="Vijayakumar V."/>
            <person name="Gluck-Thaler E."/>
            <person name="Korotkin H.B."/>
            <person name="Matheny P.B."/>
            <person name="Slot J.C."/>
        </authorList>
    </citation>
    <scope>NUCLEOTIDE SEQUENCE [LARGE SCALE GENOMIC DNA]</scope>
    <source>
        <strain evidence="2 3">2631</strain>
    </source>
</reference>
<feature type="region of interest" description="Disordered" evidence="1">
    <location>
        <begin position="445"/>
        <end position="557"/>
    </location>
</feature>
<protein>
    <submittedName>
        <fullName evidence="2">Uncharacterized protein</fullName>
    </submittedName>
</protein>
<feature type="compositionally biased region" description="Acidic residues" evidence="1">
    <location>
        <begin position="618"/>
        <end position="627"/>
    </location>
</feature>
<evidence type="ECO:0000256" key="1">
    <source>
        <dbReference type="SAM" id="MobiDB-lite"/>
    </source>
</evidence>
<feature type="compositionally biased region" description="Basic and acidic residues" evidence="1">
    <location>
        <begin position="989"/>
        <end position="1013"/>
    </location>
</feature>
<feature type="compositionally biased region" description="Basic and acidic residues" evidence="1">
    <location>
        <begin position="298"/>
        <end position="357"/>
    </location>
</feature>
<feature type="compositionally biased region" description="Acidic residues" evidence="1">
    <location>
        <begin position="691"/>
        <end position="704"/>
    </location>
</feature>
<feature type="compositionally biased region" description="Basic and acidic residues" evidence="1">
    <location>
        <begin position="169"/>
        <end position="180"/>
    </location>
</feature>
<gene>
    <name evidence="2" type="ORF">CVT25_010818</name>
</gene>
<feature type="compositionally biased region" description="Pro residues" evidence="1">
    <location>
        <begin position="839"/>
        <end position="852"/>
    </location>
</feature>
<feature type="compositionally biased region" description="Low complexity" evidence="1">
    <location>
        <begin position="541"/>
        <end position="556"/>
    </location>
</feature>
<evidence type="ECO:0000313" key="2">
    <source>
        <dbReference type="EMBL" id="PPQ77124.1"/>
    </source>
</evidence>
<feature type="compositionally biased region" description="Polar residues" evidence="1">
    <location>
        <begin position="185"/>
        <end position="203"/>
    </location>
</feature>
<feature type="compositionally biased region" description="Basic and acidic residues" evidence="1">
    <location>
        <begin position="669"/>
        <end position="690"/>
    </location>
</feature>
<feature type="compositionally biased region" description="Low complexity" evidence="1">
    <location>
        <begin position="713"/>
        <end position="730"/>
    </location>
</feature>
<feature type="compositionally biased region" description="Basic and acidic residues" evidence="1">
    <location>
        <begin position="272"/>
        <end position="281"/>
    </location>
</feature>
<feature type="compositionally biased region" description="Polar residues" evidence="1">
    <location>
        <begin position="465"/>
        <end position="485"/>
    </location>
</feature>
<evidence type="ECO:0000313" key="3">
    <source>
        <dbReference type="Proteomes" id="UP000283269"/>
    </source>
</evidence>
<feature type="compositionally biased region" description="Pro residues" evidence="1">
    <location>
        <begin position="940"/>
        <end position="952"/>
    </location>
</feature>
<keyword evidence="3" id="KW-1185">Reference proteome</keyword>
<organism evidence="2 3">
    <name type="scientific">Psilocybe cyanescens</name>
    <dbReference type="NCBI Taxonomy" id="93625"/>
    <lineage>
        <taxon>Eukaryota</taxon>
        <taxon>Fungi</taxon>
        <taxon>Dikarya</taxon>
        <taxon>Basidiomycota</taxon>
        <taxon>Agaricomycotina</taxon>
        <taxon>Agaricomycetes</taxon>
        <taxon>Agaricomycetidae</taxon>
        <taxon>Agaricales</taxon>
        <taxon>Agaricineae</taxon>
        <taxon>Strophariaceae</taxon>
        <taxon>Psilocybe</taxon>
    </lineage>
</organism>
<feature type="compositionally biased region" description="Polar residues" evidence="1">
    <location>
        <begin position="262"/>
        <end position="271"/>
    </location>
</feature>
<feature type="compositionally biased region" description="Basic and acidic residues" evidence="1">
    <location>
        <begin position="899"/>
        <end position="911"/>
    </location>
</feature>
<feature type="region of interest" description="Disordered" evidence="1">
    <location>
        <begin position="31"/>
        <end position="391"/>
    </location>
</feature>
<feature type="compositionally biased region" description="Polar residues" evidence="1">
    <location>
        <begin position="926"/>
        <end position="935"/>
    </location>
</feature>
<comment type="caution">
    <text evidence="2">The sequence shown here is derived from an EMBL/GenBank/DDBJ whole genome shotgun (WGS) entry which is preliminary data.</text>
</comment>
<dbReference type="AlphaFoldDB" id="A0A409WF27"/>
<feature type="compositionally biased region" description="Acidic residues" evidence="1">
    <location>
        <begin position="49"/>
        <end position="64"/>
    </location>
</feature>
<dbReference type="InParanoid" id="A0A409WF27"/>
<feature type="compositionally biased region" description="Low complexity" evidence="1">
    <location>
        <begin position="453"/>
        <end position="464"/>
    </location>
</feature>
<accession>A0A409WF27</accession>
<name>A0A409WF27_PSICY</name>
<feature type="compositionally biased region" description="Acidic residues" evidence="1">
    <location>
        <begin position="1084"/>
        <end position="1095"/>
    </location>
</feature>
<feature type="region of interest" description="Disordered" evidence="1">
    <location>
        <begin position="584"/>
        <end position="1140"/>
    </location>
</feature>
<feature type="compositionally biased region" description="Basic and acidic residues" evidence="1">
    <location>
        <begin position="1060"/>
        <end position="1083"/>
    </location>
</feature>
<feature type="compositionally biased region" description="Basic and acidic residues" evidence="1">
    <location>
        <begin position="964"/>
        <end position="981"/>
    </location>
</feature>
<feature type="compositionally biased region" description="Low complexity" evidence="1">
    <location>
        <begin position="953"/>
        <end position="963"/>
    </location>
</feature>
<dbReference type="EMBL" id="NHYD01003443">
    <property type="protein sequence ID" value="PPQ77124.1"/>
    <property type="molecule type" value="Genomic_DNA"/>
</dbReference>